<reference evidence="1 2" key="1">
    <citation type="submission" date="2018-05" db="EMBL/GenBank/DDBJ databases">
        <title>Complete Genome Sequences of Extremely Thermoacidophilic, Metal-Mobilizing Type-Strain Members of the Archaeal Family Sulfolobaceae: Acidianus brierleyi DSM-1651T, Acidianus sulfidivorans DSM-18786T, Metallosphaera hakonensis DSM-7519T, and Metallosphaera prunae DSM-10039T.</title>
        <authorList>
            <person name="Counts J.A."/>
            <person name="Kelly R.M."/>
        </authorList>
    </citation>
    <scope>NUCLEOTIDE SEQUENCE [LARGE SCALE GENOMIC DNA]</scope>
    <source>
        <strain evidence="1 2">JP7</strain>
    </source>
</reference>
<accession>A0A2U9ILU6</accession>
<protein>
    <submittedName>
        <fullName evidence="1">Cobalamin biosynthesis protein CbiG</fullName>
    </submittedName>
</protein>
<dbReference type="InterPro" id="IPR052553">
    <property type="entry name" value="CbiG_hydrolase"/>
</dbReference>
<dbReference type="PANTHER" id="PTHR37477:SF1">
    <property type="entry name" value="COBALT-PRECORRIN-5A HYDROLASE"/>
    <property type="match status" value="1"/>
</dbReference>
<name>A0A2U9ILU6_9CREN</name>
<evidence type="ECO:0000313" key="2">
    <source>
        <dbReference type="Proteomes" id="UP000248410"/>
    </source>
</evidence>
<dbReference type="InterPro" id="IPR038029">
    <property type="entry name" value="GbiG_N_sf"/>
</dbReference>
<dbReference type="SUPFAM" id="SSF159672">
    <property type="entry name" value="CbiG N-terminal domain-like"/>
    <property type="match status" value="1"/>
</dbReference>
<dbReference type="KEGG" id="asul:DFR86_05095"/>
<dbReference type="OrthoDB" id="4722at2157"/>
<dbReference type="EMBL" id="CP029288">
    <property type="protein sequence ID" value="AWR96996.1"/>
    <property type="molecule type" value="Genomic_DNA"/>
</dbReference>
<proteinExistence type="predicted"/>
<dbReference type="AlphaFoldDB" id="A0A2U9ILU6"/>
<gene>
    <name evidence="1" type="ORF">DFR86_05095</name>
</gene>
<organism evidence="1 2">
    <name type="scientific">Acidianus sulfidivorans JP7</name>
    <dbReference type="NCBI Taxonomy" id="619593"/>
    <lineage>
        <taxon>Archaea</taxon>
        <taxon>Thermoproteota</taxon>
        <taxon>Thermoprotei</taxon>
        <taxon>Sulfolobales</taxon>
        <taxon>Sulfolobaceae</taxon>
        <taxon>Acidianus</taxon>
    </lineage>
</organism>
<dbReference type="PANTHER" id="PTHR37477">
    <property type="entry name" value="COBALT-PRECORRIN-5A HYDROLASE"/>
    <property type="match status" value="1"/>
</dbReference>
<dbReference type="RefSeq" id="WP_110379886.1">
    <property type="nucleotide sequence ID" value="NZ_CP029288.2"/>
</dbReference>
<dbReference type="GeneID" id="36837322"/>
<evidence type="ECO:0000313" key="1">
    <source>
        <dbReference type="EMBL" id="AWR96996.1"/>
    </source>
</evidence>
<dbReference type="Proteomes" id="UP000248410">
    <property type="component" value="Chromosome"/>
</dbReference>
<sequence>MYVSKIKIIAETNNQLAKRLAKSLDELGYIIVEKNPEILIYFESISNVINNILKMKDLKEKIVISLTNDGSYVIPIFNEKKGGAVIGEIISDLLGSQLILTSKTAQEGIYSIEEFAWINALNIVNHDLINSYEKKLIEQGSLKVYSDDLEIATIEGYQPTNSVEDADIIISNDHDFSKDKIIMKPLQLAIALGYKNNVPREALYFSIISTLKSINIKRKKIDFLLVSKEKEDDKKIKDISKLFNSIVIYAPAKKEGDICEPPLAFSKAKVVLKKTKRAYGIYTCLGVDESKE</sequence>
<keyword evidence="2" id="KW-1185">Reference proteome</keyword>